<accession>X7Z3Y9</accession>
<organism evidence="1 2">
    <name type="scientific">Mycobacterium kansasii 662</name>
    <dbReference type="NCBI Taxonomy" id="1299326"/>
    <lineage>
        <taxon>Bacteria</taxon>
        <taxon>Bacillati</taxon>
        <taxon>Actinomycetota</taxon>
        <taxon>Actinomycetes</taxon>
        <taxon>Mycobacteriales</taxon>
        <taxon>Mycobacteriaceae</taxon>
        <taxon>Mycobacterium</taxon>
    </lineage>
</organism>
<proteinExistence type="predicted"/>
<gene>
    <name evidence="1" type="ORF">I545_4891</name>
</gene>
<sequence>MPAGATGNAPRPRRMLGPDVADGQFARVAQLRTAAPQRFWLP</sequence>
<comment type="caution">
    <text evidence="1">The sequence shown here is derived from an EMBL/GenBank/DDBJ whole genome shotgun (WGS) entry which is preliminary data.</text>
</comment>
<dbReference type="AlphaFoldDB" id="X7Z3Y9"/>
<evidence type="ECO:0000313" key="1">
    <source>
        <dbReference type="EMBL" id="EUA13498.1"/>
    </source>
</evidence>
<protein>
    <submittedName>
        <fullName evidence="1">Uncharacterized protein</fullName>
    </submittedName>
</protein>
<dbReference type="EMBL" id="JAOA01000008">
    <property type="protein sequence ID" value="EUA13498.1"/>
    <property type="molecule type" value="Genomic_DNA"/>
</dbReference>
<name>X7Z3Y9_MYCKA</name>
<evidence type="ECO:0000313" key="2">
    <source>
        <dbReference type="Proteomes" id="UP000020561"/>
    </source>
</evidence>
<dbReference type="Proteomes" id="UP000020561">
    <property type="component" value="Unassembled WGS sequence"/>
</dbReference>
<reference evidence="1 2" key="1">
    <citation type="submission" date="2013-12" db="EMBL/GenBank/DDBJ databases">
        <authorList>
            <person name="Brown-Elliot B."/>
            <person name="Wallace R."/>
            <person name="Lenaerts A."/>
            <person name="Ordway D."/>
            <person name="DeGroote M.A."/>
            <person name="Parker T."/>
            <person name="Sizemore C."/>
            <person name="Tallon L.J."/>
            <person name="Sadzewicz L.K."/>
            <person name="Sengamalay N."/>
            <person name="Fraser C.M."/>
            <person name="Hine E."/>
            <person name="Shefchek K.A."/>
            <person name="Das S.P."/>
            <person name="Tettelin H."/>
        </authorList>
    </citation>
    <scope>NUCLEOTIDE SEQUENCE [LARGE SCALE GENOMIC DNA]</scope>
    <source>
        <strain evidence="1 2">662</strain>
    </source>
</reference>